<feature type="transmembrane region" description="Helical" evidence="4">
    <location>
        <begin position="103"/>
        <end position="123"/>
    </location>
</feature>
<dbReference type="Pfam" id="PF00672">
    <property type="entry name" value="HAMP"/>
    <property type="match status" value="1"/>
</dbReference>
<dbReference type="PROSITE" id="PS50885">
    <property type="entry name" value="HAMP"/>
    <property type="match status" value="1"/>
</dbReference>
<keyword evidence="4" id="KW-0812">Transmembrane</keyword>
<dbReference type="PROSITE" id="PS51832">
    <property type="entry name" value="HD_GYP"/>
    <property type="match status" value="1"/>
</dbReference>
<feature type="domain" description="HD-GYP" evidence="7">
    <location>
        <begin position="306"/>
        <end position="504"/>
    </location>
</feature>
<feature type="domain" description="HD" evidence="6">
    <location>
        <begin position="328"/>
        <end position="453"/>
    </location>
</feature>
<reference evidence="8 9" key="1">
    <citation type="submission" date="2019-01" db="EMBL/GenBank/DDBJ databases">
        <title>Complete genome sequence of Cohnella hallensis HS21 isolated from Korean fir (Abies koreana) rhizospheric soil.</title>
        <authorList>
            <person name="Jiang L."/>
            <person name="Kang S.W."/>
            <person name="Kim S."/>
            <person name="Jung J."/>
            <person name="Kim C.Y."/>
            <person name="Kim D.H."/>
            <person name="Kim S.W."/>
            <person name="Lee J."/>
        </authorList>
    </citation>
    <scope>NUCLEOTIDE SEQUENCE [LARGE SCALE GENOMIC DNA]</scope>
    <source>
        <strain evidence="8 9">HS21</strain>
    </source>
</reference>
<feature type="transmembrane region" description="Helical" evidence="4">
    <location>
        <begin position="228"/>
        <end position="250"/>
    </location>
</feature>
<evidence type="ECO:0000256" key="2">
    <source>
        <dbReference type="ARBA" id="ARBA00022475"/>
    </source>
</evidence>
<dbReference type="AlphaFoldDB" id="A0A3T1D2I1"/>
<dbReference type="PANTHER" id="PTHR43155">
    <property type="entry name" value="CYCLIC DI-GMP PHOSPHODIESTERASE PA4108-RELATED"/>
    <property type="match status" value="1"/>
</dbReference>
<dbReference type="Gene3D" id="6.10.340.10">
    <property type="match status" value="1"/>
</dbReference>
<dbReference type="Pfam" id="PF13487">
    <property type="entry name" value="HD_5"/>
    <property type="match status" value="1"/>
</dbReference>
<feature type="domain" description="HAMP" evidence="5">
    <location>
        <begin position="252"/>
        <end position="304"/>
    </location>
</feature>
<evidence type="ECO:0000256" key="4">
    <source>
        <dbReference type="SAM" id="Phobius"/>
    </source>
</evidence>
<gene>
    <name evidence="8" type="ORF">KCTCHS21_17110</name>
</gene>
<protein>
    <submittedName>
        <fullName evidence="8">Uncharacterized protein</fullName>
    </submittedName>
</protein>
<dbReference type="Proteomes" id="UP000289856">
    <property type="component" value="Chromosome"/>
</dbReference>
<dbReference type="GO" id="GO:0007165">
    <property type="term" value="P:signal transduction"/>
    <property type="evidence" value="ECO:0007669"/>
    <property type="project" value="InterPro"/>
</dbReference>
<dbReference type="EMBL" id="AP019400">
    <property type="protein sequence ID" value="BBI32312.1"/>
    <property type="molecule type" value="Genomic_DNA"/>
</dbReference>
<dbReference type="OrthoDB" id="9759601at2"/>
<evidence type="ECO:0000256" key="3">
    <source>
        <dbReference type="ARBA" id="ARBA00023136"/>
    </source>
</evidence>
<evidence type="ECO:0000313" key="8">
    <source>
        <dbReference type="EMBL" id="BBI32312.1"/>
    </source>
</evidence>
<dbReference type="InterPro" id="IPR037522">
    <property type="entry name" value="HD_GYP_dom"/>
</dbReference>
<organism evidence="8 9">
    <name type="scientific">Cohnella abietis</name>
    <dbReference type="NCBI Taxonomy" id="2507935"/>
    <lineage>
        <taxon>Bacteria</taxon>
        <taxon>Bacillati</taxon>
        <taxon>Bacillota</taxon>
        <taxon>Bacilli</taxon>
        <taxon>Bacillales</taxon>
        <taxon>Paenibacillaceae</taxon>
        <taxon>Cohnella</taxon>
    </lineage>
</organism>
<dbReference type="SUPFAM" id="SSF109604">
    <property type="entry name" value="HD-domain/PDEase-like"/>
    <property type="match status" value="1"/>
</dbReference>
<feature type="transmembrane region" description="Helical" evidence="4">
    <location>
        <begin position="12"/>
        <end position="36"/>
    </location>
</feature>
<sequence>MSVYSKFIRDLFLNYILGSTIAVLGVGSLFIFSSLQIPSVEIWRLAGILFSSLLIMVTCELLILYRHLTPIRALFQKEHHTLEELQASYLQVHRFPLLAVKRIFGPHLLGLSVPAMSLAYIFIRLEWISIPYYYMGLAAVGALLVASLHAMIEFFLNVQAIRPMLSYIHRMAEDKFDVAISLDGRVLVSIQKKFQLSAFLIGTFPMFLFALAGQIRLNNLSGENSMEYWKWAAIILVTGIAFSSLGAWLLSRDIQTPIRTLYELMGGVQEGNFTKRAPDLYSDEFSKLVSGFNHMLEGLKTREKLNGQLLQSYFTTLAAALDARDTYTAGHSERVARYSVQIGMLAGMNRVDLDILQKTALLHDIGKIGVRDAVLLKEGKLTDEEFDVIKLHPVLGEKILLQIEPAEAMADLLPGVRSHHEQYNGRGYPDGLSGENIPYMGRVIAIADAFDAMTSDRPYRKGMSMEKAISILESGKGEQWDPLLTGLFVEWVKTNLIMELDRGQDELDLGKKELA</sequence>
<evidence type="ECO:0000259" key="5">
    <source>
        <dbReference type="PROSITE" id="PS50885"/>
    </source>
</evidence>
<dbReference type="KEGG" id="cohn:KCTCHS21_17110"/>
<dbReference type="InterPro" id="IPR006674">
    <property type="entry name" value="HD_domain"/>
</dbReference>
<evidence type="ECO:0000313" key="9">
    <source>
        <dbReference type="Proteomes" id="UP000289856"/>
    </source>
</evidence>
<dbReference type="CDD" id="cd00077">
    <property type="entry name" value="HDc"/>
    <property type="match status" value="1"/>
</dbReference>
<evidence type="ECO:0000259" key="7">
    <source>
        <dbReference type="PROSITE" id="PS51832"/>
    </source>
</evidence>
<evidence type="ECO:0000256" key="1">
    <source>
        <dbReference type="ARBA" id="ARBA00004236"/>
    </source>
</evidence>
<evidence type="ECO:0000259" key="6">
    <source>
        <dbReference type="PROSITE" id="PS51831"/>
    </source>
</evidence>
<dbReference type="InterPro" id="IPR003607">
    <property type="entry name" value="HD/PDEase_dom"/>
</dbReference>
<dbReference type="RefSeq" id="WP_130606750.1">
    <property type="nucleotide sequence ID" value="NZ_AP019400.1"/>
</dbReference>
<dbReference type="GO" id="GO:0005886">
    <property type="term" value="C:plasma membrane"/>
    <property type="evidence" value="ECO:0007669"/>
    <property type="project" value="UniProtKB-SubCell"/>
</dbReference>
<feature type="transmembrane region" description="Helical" evidence="4">
    <location>
        <begin position="42"/>
        <end position="65"/>
    </location>
</feature>
<keyword evidence="2" id="KW-1003">Cell membrane</keyword>
<feature type="transmembrane region" description="Helical" evidence="4">
    <location>
        <begin position="194"/>
        <end position="216"/>
    </location>
</feature>
<dbReference type="SMART" id="SM00304">
    <property type="entry name" value="HAMP"/>
    <property type="match status" value="1"/>
</dbReference>
<keyword evidence="3 4" id="KW-0472">Membrane</keyword>
<proteinExistence type="predicted"/>
<feature type="transmembrane region" description="Helical" evidence="4">
    <location>
        <begin position="135"/>
        <end position="156"/>
    </location>
</feature>
<keyword evidence="9" id="KW-1185">Reference proteome</keyword>
<dbReference type="SUPFAM" id="SSF158472">
    <property type="entry name" value="HAMP domain-like"/>
    <property type="match status" value="1"/>
</dbReference>
<accession>A0A3T1D2I1</accession>
<dbReference type="SMART" id="SM00471">
    <property type="entry name" value="HDc"/>
    <property type="match status" value="1"/>
</dbReference>
<dbReference type="PANTHER" id="PTHR43155:SF2">
    <property type="entry name" value="CYCLIC DI-GMP PHOSPHODIESTERASE PA4108"/>
    <property type="match status" value="1"/>
</dbReference>
<dbReference type="PROSITE" id="PS51831">
    <property type="entry name" value="HD"/>
    <property type="match status" value="1"/>
</dbReference>
<keyword evidence="4" id="KW-1133">Transmembrane helix</keyword>
<name>A0A3T1D2I1_9BACL</name>
<dbReference type="CDD" id="cd06225">
    <property type="entry name" value="HAMP"/>
    <property type="match status" value="1"/>
</dbReference>
<dbReference type="Gene3D" id="1.10.3210.10">
    <property type="entry name" value="Hypothetical protein af1432"/>
    <property type="match status" value="1"/>
</dbReference>
<comment type="subcellular location">
    <subcellularLocation>
        <location evidence="1">Cell membrane</location>
    </subcellularLocation>
</comment>
<dbReference type="InterPro" id="IPR003660">
    <property type="entry name" value="HAMP_dom"/>
</dbReference>